<dbReference type="RefSeq" id="WP_136990139.1">
    <property type="nucleotide sequence ID" value="NZ_SZPQ01000014.1"/>
</dbReference>
<comment type="caution">
    <text evidence="1">The sequence shown here is derived from an EMBL/GenBank/DDBJ whole genome shotgun (WGS) entry which is preliminary data.</text>
</comment>
<keyword evidence="2" id="KW-1185">Reference proteome</keyword>
<evidence type="ECO:0000313" key="1">
    <source>
        <dbReference type="EMBL" id="TKI06292.1"/>
    </source>
</evidence>
<organism evidence="1 2">
    <name type="scientific">Martelella alba</name>
    <dbReference type="NCBI Taxonomy" id="2590451"/>
    <lineage>
        <taxon>Bacteria</taxon>
        <taxon>Pseudomonadati</taxon>
        <taxon>Pseudomonadota</taxon>
        <taxon>Alphaproteobacteria</taxon>
        <taxon>Hyphomicrobiales</taxon>
        <taxon>Aurantimonadaceae</taxon>
        <taxon>Martelella</taxon>
    </lineage>
</organism>
<sequence>MEISKQVASRNSTLLTYFQPRRPRKKIKNSGLDFLKEIRKIKNSKSRPSRPVAFPKIWFLPHILFRLLLSTHFILLPILKSLSYVHNSLHPAIGDALNSTTYIPPLLDASMPSIYGPFVRDNISDVVLLNHTRHLR</sequence>
<protein>
    <submittedName>
        <fullName evidence="1">Uncharacterized protein</fullName>
    </submittedName>
</protein>
<name>A0ABY2SKX9_9HYPH</name>
<dbReference type="Proteomes" id="UP000305202">
    <property type="component" value="Unassembled WGS sequence"/>
</dbReference>
<evidence type="ECO:0000313" key="2">
    <source>
        <dbReference type="Proteomes" id="UP000305202"/>
    </source>
</evidence>
<accession>A0ABY2SKX9</accession>
<proteinExistence type="predicted"/>
<gene>
    <name evidence="1" type="ORF">FCN80_10650</name>
</gene>
<reference evidence="1 2" key="1">
    <citation type="submission" date="2019-04" db="EMBL/GenBank/DDBJ databases">
        <authorList>
            <person name="Li M."/>
            <person name="Gao C."/>
        </authorList>
    </citation>
    <scope>NUCLEOTIDE SEQUENCE [LARGE SCALE GENOMIC DNA]</scope>
    <source>
        <strain evidence="1 2">BGMRC 2031</strain>
    </source>
</reference>
<dbReference type="EMBL" id="SZPQ01000014">
    <property type="protein sequence ID" value="TKI06292.1"/>
    <property type="molecule type" value="Genomic_DNA"/>
</dbReference>